<keyword evidence="1" id="KW-1133">Transmembrane helix</keyword>
<keyword evidence="3" id="KW-1185">Reference proteome</keyword>
<dbReference type="AlphaFoldDB" id="A0A8J6EHF3"/>
<organism evidence="2 3">
    <name type="scientific">Eleutherodactylus coqui</name>
    <name type="common">Puerto Rican coqui</name>
    <dbReference type="NCBI Taxonomy" id="57060"/>
    <lineage>
        <taxon>Eukaryota</taxon>
        <taxon>Metazoa</taxon>
        <taxon>Chordata</taxon>
        <taxon>Craniata</taxon>
        <taxon>Vertebrata</taxon>
        <taxon>Euteleostomi</taxon>
        <taxon>Amphibia</taxon>
        <taxon>Batrachia</taxon>
        <taxon>Anura</taxon>
        <taxon>Neobatrachia</taxon>
        <taxon>Hyloidea</taxon>
        <taxon>Eleutherodactylidae</taxon>
        <taxon>Eleutherodactylinae</taxon>
        <taxon>Eleutherodactylus</taxon>
        <taxon>Eleutherodactylus</taxon>
    </lineage>
</organism>
<sequence>MDFSASVTCCKDVIVNINVNFHLFLCNFQKYLVAVIFCIAGFAILCNADDNSAQAQEQIDSQTTEGCDYGGKKYDIGPFSPKPKMDCNCHPDGEMECEMIGDATFYDPRSHLGTLL</sequence>
<evidence type="ECO:0000256" key="1">
    <source>
        <dbReference type="SAM" id="Phobius"/>
    </source>
</evidence>
<evidence type="ECO:0000313" key="3">
    <source>
        <dbReference type="Proteomes" id="UP000770717"/>
    </source>
</evidence>
<evidence type="ECO:0000313" key="2">
    <source>
        <dbReference type="EMBL" id="KAG9469004.1"/>
    </source>
</evidence>
<name>A0A8J6EHF3_ELECQ</name>
<reference evidence="2" key="1">
    <citation type="thesis" date="2020" institute="ProQuest LLC" country="789 East Eisenhower Parkway, Ann Arbor, MI, USA">
        <title>Comparative Genomics and Chromosome Evolution.</title>
        <authorList>
            <person name="Mudd A.B."/>
        </authorList>
    </citation>
    <scope>NUCLEOTIDE SEQUENCE</scope>
    <source>
        <strain evidence="2">HN-11 Male</strain>
        <tissue evidence="2">Kidney and liver</tissue>
    </source>
</reference>
<dbReference type="EMBL" id="WNTK01000651">
    <property type="protein sequence ID" value="KAG9469004.1"/>
    <property type="molecule type" value="Genomic_DNA"/>
</dbReference>
<keyword evidence="1" id="KW-0812">Transmembrane</keyword>
<gene>
    <name evidence="2" type="ORF">GDO78_021439</name>
</gene>
<dbReference type="Proteomes" id="UP000770717">
    <property type="component" value="Unassembled WGS sequence"/>
</dbReference>
<feature type="transmembrane region" description="Helical" evidence="1">
    <location>
        <begin position="31"/>
        <end position="48"/>
    </location>
</feature>
<accession>A0A8J6EHF3</accession>
<protein>
    <submittedName>
        <fullName evidence="2">Uncharacterized protein</fullName>
    </submittedName>
</protein>
<proteinExistence type="predicted"/>
<keyword evidence="1" id="KW-0472">Membrane</keyword>
<comment type="caution">
    <text evidence="2">The sequence shown here is derived from an EMBL/GenBank/DDBJ whole genome shotgun (WGS) entry which is preliminary data.</text>
</comment>